<dbReference type="RefSeq" id="XP_006814098.1">
    <property type="nucleotide sequence ID" value="XM_006814035.1"/>
</dbReference>
<dbReference type="PROSITE" id="PS01225">
    <property type="entry name" value="CTCK_2"/>
    <property type="match status" value="1"/>
</dbReference>
<evidence type="ECO:0000256" key="4">
    <source>
        <dbReference type="ARBA" id="ARBA00023157"/>
    </source>
</evidence>
<evidence type="ECO:0000313" key="9">
    <source>
        <dbReference type="RefSeq" id="XP_006814098.1"/>
    </source>
</evidence>
<evidence type="ECO:0000256" key="1">
    <source>
        <dbReference type="ARBA" id="ARBA00004613"/>
    </source>
</evidence>
<keyword evidence="8" id="KW-1185">Reference proteome</keyword>
<organism evidence="8 9">
    <name type="scientific">Saccoglossus kowalevskii</name>
    <name type="common">Acorn worm</name>
    <dbReference type="NCBI Taxonomy" id="10224"/>
    <lineage>
        <taxon>Eukaryota</taxon>
        <taxon>Metazoa</taxon>
        <taxon>Hemichordata</taxon>
        <taxon>Enteropneusta</taxon>
        <taxon>Harrimaniidae</taxon>
        <taxon>Saccoglossus</taxon>
    </lineage>
</organism>
<evidence type="ECO:0000256" key="6">
    <source>
        <dbReference type="SAM" id="SignalP"/>
    </source>
</evidence>
<feature type="signal peptide" evidence="6">
    <location>
        <begin position="1"/>
        <end position="20"/>
    </location>
</feature>
<feature type="chain" id="PRO_5047358562" evidence="6">
    <location>
        <begin position="21"/>
        <end position="122"/>
    </location>
</feature>
<name>A0ABM0M257_SACKO</name>
<dbReference type="InterPro" id="IPR029034">
    <property type="entry name" value="Cystine-knot_cytokine"/>
</dbReference>
<feature type="domain" description="CTCK" evidence="7">
    <location>
        <begin position="24"/>
        <end position="111"/>
    </location>
</feature>
<dbReference type="SMART" id="SM00041">
    <property type="entry name" value="CT"/>
    <property type="match status" value="1"/>
</dbReference>
<evidence type="ECO:0000256" key="3">
    <source>
        <dbReference type="ARBA" id="ARBA00022729"/>
    </source>
</evidence>
<keyword evidence="3 6" id="KW-0732">Signal</keyword>
<comment type="caution">
    <text evidence="5">Lacks conserved residue(s) required for the propagation of feature annotation.</text>
</comment>
<evidence type="ECO:0000256" key="2">
    <source>
        <dbReference type="ARBA" id="ARBA00022525"/>
    </source>
</evidence>
<feature type="disulfide bond" evidence="5">
    <location>
        <begin position="38"/>
        <end position="87"/>
    </location>
</feature>
<evidence type="ECO:0000259" key="7">
    <source>
        <dbReference type="PROSITE" id="PS01225"/>
    </source>
</evidence>
<evidence type="ECO:0000313" key="8">
    <source>
        <dbReference type="Proteomes" id="UP000694865"/>
    </source>
</evidence>
<dbReference type="Gene3D" id="2.10.90.10">
    <property type="entry name" value="Cystine-knot cytokines"/>
    <property type="match status" value="1"/>
</dbReference>
<dbReference type="PROSITE" id="PS51257">
    <property type="entry name" value="PROKAR_LIPOPROTEIN"/>
    <property type="match status" value="1"/>
</dbReference>
<gene>
    <name evidence="9" type="primary">LOC102806313</name>
</gene>
<dbReference type="InterPro" id="IPR006207">
    <property type="entry name" value="Cys_knot_C"/>
</dbReference>
<proteinExistence type="predicted"/>
<reference evidence="9" key="1">
    <citation type="submission" date="2025-08" db="UniProtKB">
        <authorList>
            <consortium name="RefSeq"/>
        </authorList>
    </citation>
    <scope>IDENTIFICATION</scope>
    <source>
        <tissue evidence="9">Testes</tissue>
    </source>
</reference>
<dbReference type="Pfam" id="PF03045">
    <property type="entry name" value="DAN"/>
    <property type="match status" value="1"/>
</dbReference>
<accession>A0ABM0M257</accession>
<keyword evidence="2" id="KW-0964">Secreted</keyword>
<dbReference type="GeneID" id="102806313"/>
<comment type="subcellular location">
    <subcellularLocation>
        <location evidence="1">Secreted</location>
    </subcellularLocation>
</comment>
<dbReference type="InterPro" id="IPR004133">
    <property type="entry name" value="DAN_dom"/>
</dbReference>
<dbReference type="Proteomes" id="UP000694865">
    <property type="component" value="Unplaced"/>
</dbReference>
<keyword evidence="4 5" id="KW-1015">Disulfide bond</keyword>
<sequence length="122" mass="13825">MRKVSWKLYCLLSFIVVTVATSGCNKRMVRYHLSHPGCIPVLRSAYGCRGTCSSYSLISAEDPFQMQRSCKCCEAIEERFVGVRLRCPRLDKPFKNVYAKSAIECLCRPCGQISEYSEIKAP</sequence>
<protein>
    <submittedName>
        <fullName evidence="9">Bursicon-like</fullName>
    </submittedName>
</protein>
<evidence type="ECO:0000256" key="5">
    <source>
        <dbReference type="PROSITE-ProRule" id="PRU00039"/>
    </source>
</evidence>